<dbReference type="InterPro" id="IPR003822">
    <property type="entry name" value="PAH"/>
</dbReference>
<dbReference type="PROSITE" id="PS51477">
    <property type="entry name" value="PAH"/>
    <property type="match status" value="1"/>
</dbReference>
<dbReference type="Proteomes" id="UP000271098">
    <property type="component" value="Unassembled WGS sequence"/>
</dbReference>
<reference evidence="7" key="1">
    <citation type="submission" date="2016-06" db="UniProtKB">
        <authorList>
            <consortium name="WormBaseParasite"/>
        </authorList>
    </citation>
    <scope>IDENTIFICATION</scope>
</reference>
<gene>
    <name evidence="5" type="ORF">GPUH_LOCUS5589</name>
</gene>
<evidence type="ECO:0000256" key="2">
    <source>
        <dbReference type="ARBA" id="ARBA00022491"/>
    </source>
</evidence>
<dbReference type="PANTHER" id="PTHR12346:SF0">
    <property type="entry name" value="SIN3A, ISOFORM G"/>
    <property type="match status" value="1"/>
</dbReference>
<evidence type="ECO:0000313" key="6">
    <source>
        <dbReference type="Proteomes" id="UP000271098"/>
    </source>
</evidence>
<accession>A0A183DA46</accession>
<evidence type="ECO:0000313" key="5">
    <source>
        <dbReference type="EMBL" id="VDK51391.1"/>
    </source>
</evidence>
<evidence type="ECO:0000256" key="4">
    <source>
        <dbReference type="PROSITE-ProRule" id="PRU00810"/>
    </source>
</evidence>
<dbReference type="Gene3D" id="1.20.1160.11">
    <property type="entry name" value="Paired amphipathic helix"/>
    <property type="match status" value="1"/>
</dbReference>
<reference evidence="5 6" key="2">
    <citation type="submission" date="2018-11" db="EMBL/GenBank/DDBJ databases">
        <authorList>
            <consortium name="Pathogen Informatics"/>
        </authorList>
    </citation>
    <scope>NUCLEOTIDE SEQUENCE [LARGE SCALE GENOMIC DNA]</scope>
</reference>
<sequence>MIKFNQIKENQIFAFQKNTVKLGKFQRFRVEDALSYLDQVKQQFADAPDIYSGFLDVMKDFKSHSIDTPGVIKRVSRLFRGRPNLIIAFNSFLPPGFGVRIEGSKIIISEPSGRRQVIDEGKFFLLNFCFF</sequence>
<keyword evidence="2" id="KW-0678">Repressor</keyword>
<dbReference type="InterPro" id="IPR039774">
    <property type="entry name" value="Sin3-like"/>
</dbReference>
<dbReference type="FunFam" id="1.20.1160.11:FF:000001">
    <property type="entry name" value="Paired amphipathic helix protein Sin3"/>
    <property type="match status" value="1"/>
</dbReference>
<name>A0A183DA46_9BILA</name>
<dbReference type="SUPFAM" id="SSF47762">
    <property type="entry name" value="PAH2 domain"/>
    <property type="match status" value="1"/>
</dbReference>
<dbReference type="PANTHER" id="PTHR12346">
    <property type="entry name" value="SIN3B-RELATED"/>
    <property type="match status" value="1"/>
</dbReference>
<dbReference type="AlphaFoldDB" id="A0A183DA46"/>
<evidence type="ECO:0000313" key="7">
    <source>
        <dbReference type="WBParaSite" id="GPUH_0000559501-mRNA-1"/>
    </source>
</evidence>
<organism evidence="7">
    <name type="scientific">Gongylonema pulchrum</name>
    <dbReference type="NCBI Taxonomy" id="637853"/>
    <lineage>
        <taxon>Eukaryota</taxon>
        <taxon>Metazoa</taxon>
        <taxon>Ecdysozoa</taxon>
        <taxon>Nematoda</taxon>
        <taxon>Chromadorea</taxon>
        <taxon>Rhabditida</taxon>
        <taxon>Spirurina</taxon>
        <taxon>Spiruromorpha</taxon>
        <taxon>Spiruroidea</taxon>
        <taxon>Gongylonematidae</taxon>
        <taxon>Gongylonema</taxon>
    </lineage>
</organism>
<dbReference type="GO" id="GO:0070822">
    <property type="term" value="C:Sin3-type complex"/>
    <property type="evidence" value="ECO:0007669"/>
    <property type="project" value="TreeGrafter"/>
</dbReference>
<keyword evidence="3 4" id="KW-0539">Nucleus</keyword>
<keyword evidence="6" id="KW-1185">Reference proteome</keyword>
<dbReference type="WBParaSite" id="GPUH_0000559501-mRNA-1">
    <property type="protein sequence ID" value="GPUH_0000559501-mRNA-1"/>
    <property type="gene ID" value="GPUH_0000559501"/>
</dbReference>
<evidence type="ECO:0000256" key="1">
    <source>
        <dbReference type="ARBA" id="ARBA00004123"/>
    </source>
</evidence>
<dbReference type="GO" id="GO:0003714">
    <property type="term" value="F:transcription corepressor activity"/>
    <property type="evidence" value="ECO:0007669"/>
    <property type="project" value="InterPro"/>
</dbReference>
<dbReference type="OrthoDB" id="10265969at2759"/>
<proteinExistence type="predicted"/>
<evidence type="ECO:0000256" key="3">
    <source>
        <dbReference type="ARBA" id="ARBA00023242"/>
    </source>
</evidence>
<dbReference type="EMBL" id="UYRT01012052">
    <property type="protein sequence ID" value="VDK51391.1"/>
    <property type="molecule type" value="Genomic_DNA"/>
</dbReference>
<dbReference type="InterPro" id="IPR036600">
    <property type="entry name" value="PAH_sf"/>
</dbReference>
<comment type="subcellular location">
    <subcellularLocation>
        <location evidence="1 4">Nucleus</location>
    </subcellularLocation>
</comment>
<protein>
    <submittedName>
        <fullName evidence="7">HDAC_interact domain-containing protein</fullName>
    </submittedName>
</protein>
<dbReference type="GO" id="GO:0000122">
    <property type="term" value="P:negative regulation of transcription by RNA polymerase II"/>
    <property type="evidence" value="ECO:0007669"/>
    <property type="project" value="TreeGrafter"/>
</dbReference>
<dbReference type="Pfam" id="PF02671">
    <property type="entry name" value="PAH"/>
    <property type="match status" value="1"/>
</dbReference>